<evidence type="ECO:0008006" key="3">
    <source>
        <dbReference type="Google" id="ProtNLM"/>
    </source>
</evidence>
<sequence>MTIFSYHLVKIPFALAVKGVFTNPIDKKTKGLIHSEYMSAMTLGSPIISTSRFLINQVAIFAQWENEEALENYLRNEKFGKILNNGWHVRLLFMREWGKITGFKIPQIKATLENESSAVVAVTVARMKPLAIPRFLKWGRPVEKLVRDHQGTIFSLASIKFPNTVSTFSIWKTEKEMTNMVHGHSNMPKPKRHSNAMKERDRKDFHFEFTTLRFKPISEFGMWKGQQNFIPTEQLNKPS</sequence>
<dbReference type="CDD" id="cd21650">
    <property type="entry name" value="CrtA-like"/>
    <property type="match status" value="1"/>
</dbReference>
<dbReference type="AlphaFoldDB" id="A0A1M6NFK0"/>
<reference evidence="2" key="1">
    <citation type="submission" date="2016-11" db="EMBL/GenBank/DDBJ databases">
        <authorList>
            <person name="Varghese N."/>
            <person name="Submissions S."/>
        </authorList>
    </citation>
    <scope>NUCLEOTIDE SEQUENCE [LARGE SCALE GENOMIC DNA]</scope>
    <source>
        <strain evidence="2">DSM 16478</strain>
    </source>
</reference>
<proteinExistence type="predicted"/>
<keyword evidence="2" id="KW-1185">Reference proteome</keyword>
<protein>
    <recommendedName>
        <fullName evidence="3">Spheroidene monooxygenase</fullName>
    </recommendedName>
</protein>
<dbReference type="InterPro" id="IPR049574">
    <property type="entry name" value="CrtA-like"/>
</dbReference>
<dbReference type="OrthoDB" id="701861at2"/>
<name>A0A1M6NFK0_9FLAO</name>
<organism evidence="1 2">
    <name type="scientific">Maribacter aquivivus</name>
    <dbReference type="NCBI Taxonomy" id="228958"/>
    <lineage>
        <taxon>Bacteria</taxon>
        <taxon>Pseudomonadati</taxon>
        <taxon>Bacteroidota</taxon>
        <taxon>Flavobacteriia</taxon>
        <taxon>Flavobacteriales</taxon>
        <taxon>Flavobacteriaceae</taxon>
        <taxon>Maribacter</taxon>
    </lineage>
</organism>
<dbReference type="STRING" id="228958.SAMN04488007_2035"/>
<dbReference type="Proteomes" id="UP000184314">
    <property type="component" value="Unassembled WGS sequence"/>
</dbReference>
<dbReference type="EMBL" id="FQZX01000001">
    <property type="protein sequence ID" value="SHJ94414.1"/>
    <property type="molecule type" value="Genomic_DNA"/>
</dbReference>
<dbReference type="RefSeq" id="WP_073243566.1">
    <property type="nucleotide sequence ID" value="NZ_FQZX01000001.1"/>
</dbReference>
<gene>
    <name evidence="1" type="ORF">SAMN04488007_2035</name>
</gene>
<evidence type="ECO:0000313" key="2">
    <source>
        <dbReference type="Proteomes" id="UP000184314"/>
    </source>
</evidence>
<evidence type="ECO:0000313" key="1">
    <source>
        <dbReference type="EMBL" id="SHJ94414.1"/>
    </source>
</evidence>
<accession>A0A1M6NFK0</accession>